<dbReference type="Proteomes" id="UP001057402">
    <property type="component" value="Chromosome 12"/>
</dbReference>
<keyword evidence="2" id="KW-1185">Reference proteome</keyword>
<proteinExistence type="predicted"/>
<sequence length="443" mass="49066">MAGHEALFHANFPSNLRVLLVDADVACLVILKKMLEDCSYQVIACQSGEEAIEKLRNNKEGFGIIMSNVWLPGITGLQLLVETALMEIDSPLILFSDEPDFDTVLKGIEDGACDFLAKPIYASTLKMIWKHLLRKTPDYNAMKRKRGSDSTDSGNSLDTSSLKENEQGQSSLTEAATTMKKPCMSWTTEAHNAFLDAISSLPPEKVLPKKIQEHMETKHGITGLTRQIIASHLQKHRDSMKKLGNRIPGDPRISCQATGYCAIAPPEFPSTSQNLPSTSWEMLSRPQAMTVPAYSQRMYQMDPQTNCLQRFLGNPFPQTATAGYHASPSSQQSLHQIPWNPSARPMTREQLYSGVDSINSTIQATPINIYSIGMESHGQQLPLGAPCGVYNSNESCRSDVFPLPQGGEFVDQSMPATTLEKEDVDNWLTELSFEALYQDSVSW</sequence>
<dbReference type="EMBL" id="CM042891">
    <property type="protein sequence ID" value="KAI4304152.1"/>
    <property type="molecule type" value="Genomic_DNA"/>
</dbReference>
<evidence type="ECO:0000313" key="1">
    <source>
        <dbReference type="EMBL" id="KAI4304152.1"/>
    </source>
</evidence>
<protein>
    <submittedName>
        <fullName evidence="1">Uncharacterized protein</fullName>
    </submittedName>
</protein>
<comment type="caution">
    <text evidence="1">The sequence shown here is derived from an EMBL/GenBank/DDBJ whole genome shotgun (WGS) entry which is preliminary data.</text>
</comment>
<accession>A0ACB9L3B8</accession>
<name>A0ACB9L3B8_9MYRT</name>
<evidence type="ECO:0000313" key="2">
    <source>
        <dbReference type="Proteomes" id="UP001057402"/>
    </source>
</evidence>
<organism evidence="1 2">
    <name type="scientific">Melastoma candidum</name>
    <dbReference type="NCBI Taxonomy" id="119954"/>
    <lineage>
        <taxon>Eukaryota</taxon>
        <taxon>Viridiplantae</taxon>
        <taxon>Streptophyta</taxon>
        <taxon>Embryophyta</taxon>
        <taxon>Tracheophyta</taxon>
        <taxon>Spermatophyta</taxon>
        <taxon>Magnoliopsida</taxon>
        <taxon>eudicotyledons</taxon>
        <taxon>Gunneridae</taxon>
        <taxon>Pentapetalae</taxon>
        <taxon>rosids</taxon>
        <taxon>malvids</taxon>
        <taxon>Myrtales</taxon>
        <taxon>Melastomataceae</taxon>
        <taxon>Melastomatoideae</taxon>
        <taxon>Melastomateae</taxon>
        <taxon>Melastoma</taxon>
    </lineage>
</organism>
<reference evidence="2" key="1">
    <citation type="journal article" date="2023" name="Front. Plant Sci.">
        <title>Chromosomal-level genome assembly of Melastoma candidum provides insights into trichome evolution.</title>
        <authorList>
            <person name="Zhong Y."/>
            <person name="Wu W."/>
            <person name="Sun C."/>
            <person name="Zou P."/>
            <person name="Liu Y."/>
            <person name="Dai S."/>
            <person name="Zhou R."/>
        </authorList>
    </citation>
    <scope>NUCLEOTIDE SEQUENCE [LARGE SCALE GENOMIC DNA]</scope>
</reference>
<gene>
    <name evidence="1" type="ORF">MLD38_039702</name>
</gene>